<accession>A0A919PAQ9</accession>
<dbReference type="Proteomes" id="UP000642125">
    <property type="component" value="Unassembled WGS sequence"/>
</dbReference>
<dbReference type="InterPro" id="IPR046291">
    <property type="entry name" value="DUF6328"/>
</dbReference>
<keyword evidence="4" id="KW-1185">Reference proteome</keyword>
<reference evidence="3" key="1">
    <citation type="submission" date="2021-01" db="EMBL/GenBank/DDBJ databases">
        <title>Whole genome shotgun sequence of Cellulomonas pakistanensis NBRC 110800.</title>
        <authorList>
            <person name="Komaki H."/>
            <person name="Tamura T."/>
        </authorList>
    </citation>
    <scope>NUCLEOTIDE SEQUENCE</scope>
    <source>
        <strain evidence="3">NBRC 110800</strain>
    </source>
</reference>
<organism evidence="3 4">
    <name type="scientific">Cellulomonas pakistanensis</name>
    <dbReference type="NCBI Taxonomy" id="992287"/>
    <lineage>
        <taxon>Bacteria</taxon>
        <taxon>Bacillati</taxon>
        <taxon>Actinomycetota</taxon>
        <taxon>Actinomycetes</taxon>
        <taxon>Micrococcales</taxon>
        <taxon>Cellulomonadaceae</taxon>
        <taxon>Cellulomonas</taxon>
    </lineage>
</organism>
<evidence type="ECO:0008006" key="5">
    <source>
        <dbReference type="Google" id="ProtNLM"/>
    </source>
</evidence>
<feature type="compositionally biased region" description="Basic and acidic residues" evidence="1">
    <location>
        <begin position="18"/>
        <end position="43"/>
    </location>
</feature>
<feature type="transmembrane region" description="Helical" evidence="2">
    <location>
        <begin position="88"/>
        <end position="109"/>
    </location>
</feature>
<proteinExistence type="predicted"/>
<keyword evidence="2" id="KW-0472">Membrane</keyword>
<evidence type="ECO:0000313" key="3">
    <source>
        <dbReference type="EMBL" id="GIG36181.1"/>
    </source>
</evidence>
<sequence>MSQPQSTTPHPAPRHSAARPEDHDADPRDADPHDGRNETATERMDRNWNELLQELRVAQTGVQILTGFLLTVPFQQRFLDLDAHQKTVYLALVVLAVAATGFIVAPVSLHRILFRRHLKRELVDSADRMAQAGLATLALVLAGSALLLFDVVVGRSAGWVAGAVALVGLTVVWVVLPLRLSHRARGEAD</sequence>
<evidence type="ECO:0000256" key="2">
    <source>
        <dbReference type="SAM" id="Phobius"/>
    </source>
</evidence>
<feature type="transmembrane region" description="Helical" evidence="2">
    <location>
        <begin position="157"/>
        <end position="176"/>
    </location>
</feature>
<evidence type="ECO:0000313" key="4">
    <source>
        <dbReference type="Proteomes" id="UP000642125"/>
    </source>
</evidence>
<dbReference type="Pfam" id="PF19853">
    <property type="entry name" value="DUF6328"/>
    <property type="match status" value="1"/>
</dbReference>
<dbReference type="EMBL" id="BONO01000009">
    <property type="protein sequence ID" value="GIG36181.1"/>
    <property type="molecule type" value="Genomic_DNA"/>
</dbReference>
<feature type="transmembrane region" description="Helical" evidence="2">
    <location>
        <begin position="130"/>
        <end position="151"/>
    </location>
</feature>
<name>A0A919PAQ9_9CELL</name>
<keyword evidence="2" id="KW-0812">Transmembrane</keyword>
<evidence type="ECO:0000256" key="1">
    <source>
        <dbReference type="SAM" id="MobiDB-lite"/>
    </source>
</evidence>
<comment type="caution">
    <text evidence="3">The sequence shown here is derived from an EMBL/GenBank/DDBJ whole genome shotgun (WGS) entry which is preliminary data.</text>
</comment>
<gene>
    <name evidence="3" type="ORF">Cpa01nite_15620</name>
</gene>
<feature type="region of interest" description="Disordered" evidence="1">
    <location>
        <begin position="1"/>
        <end position="43"/>
    </location>
</feature>
<dbReference type="RefSeq" id="WP_275406224.1">
    <property type="nucleotide sequence ID" value="NZ_BONO01000009.1"/>
</dbReference>
<dbReference type="AlphaFoldDB" id="A0A919PAQ9"/>
<protein>
    <recommendedName>
        <fullName evidence="5">Sodium:proton antiporter</fullName>
    </recommendedName>
</protein>
<keyword evidence="2" id="KW-1133">Transmembrane helix</keyword>